<dbReference type="RefSeq" id="WP_220161564.1">
    <property type="nucleotide sequence ID" value="NZ_CP080507.1"/>
</dbReference>
<evidence type="ECO:0000313" key="5">
    <source>
        <dbReference type="EMBL" id="QYM78460.1"/>
    </source>
</evidence>
<dbReference type="AlphaFoldDB" id="A0A8F9XGP7"/>
<feature type="domain" description="Peptidase S9 prolyl oligopeptidase catalytic" evidence="4">
    <location>
        <begin position="792"/>
        <end position="960"/>
    </location>
</feature>
<evidence type="ECO:0000259" key="4">
    <source>
        <dbReference type="Pfam" id="PF00326"/>
    </source>
</evidence>
<dbReference type="InterPro" id="IPR001375">
    <property type="entry name" value="Peptidase_S9_cat"/>
</dbReference>
<evidence type="ECO:0000256" key="1">
    <source>
        <dbReference type="ARBA" id="ARBA00022801"/>
    </source>
</evidence>
<sequence>MSFRGFIRLVLVSWCVAGGAVLAHAGEGKRMLSPDDFDGWRSIVTPTLSRDGQWLAYSYMPQQGDGEVVVRNGQTSREYRAPAGEPPPPPFPLPTRIDERQPPGPTVGLQFTSEGEFLLSFVFPSAADQAAARVTKAKGTDAPQRALLITRLATGEMTRVEGVRSVQTPARGGAWVAYLREPDAKQIPGQPEDLSQTPTSRPSPANTGSGAESGGDADTLVKLAPAKTTLVLRNLATGAERRFAEVSDYSFARDGRTLLFVVAATQADEDGVFAVTPGNEAAPVALLKGRGRYVQLTWDRTQTQAAFLSDRDDATAAAPRFKAYHWRRGEGTAKEVVSATTPGMPAGMTVSEYTAPEFSFDGRKLFVGVAAFPTVAPKDERDPEKKVTADIWSWNDGLIQSRQEVRASADRRRTFRGVLDLASQAYTQIADETVAEVAVSDDGTRALGFDYRPYLRLRDFDGTYGDIYAINTATGGRRLLLRKLRGNSGDEGTPAITLSPDGRWAAYFDDRQWRLINVESGESRDLTSKLGVAFQDEEHDQPEAAKPYGWAGWADDSRSLLLYDRYDAWQAFVDGTPARNLTRGAGRAQKIIFRVQDMAAHEEDDASRGFDPARPLIVRGESEETRATGYFRTSFTAAAAPQRLLWRDCEWRIAGRALGADVLMMVASRFDEFPDVYLTDENFTAPRRVTDGQAQLAPFKWGRAELVNYRNADGVALQALLYKPADFDPTKKYPLIVYTYERLSLIVHRFFAPSPGSNISFPFYASHGYLILLPDITYTTGHPGRSALNCVLPALDAVIARGYVDENALGIQGSSWGGYQSAYLITQTHRFRAAEAGAVVGNMTSAYGGIRWISGQPRLFQYEKTQSRIGASLADAPELYLENSPVFHVKDVTTPLLIMHNDRDGAVPWEQAVELFLSLRRYEKPVWLFNYHDEGHGLSRRADQVDFSHRMWQFFEHYLHGAPAPEWLEKGVPYIERDAEKRRFEAEPWSVPARDR</sequence>
<evidence type="ECO:0000256" key="2">
    <source>
        <dbReference type="SAM" id="MobiDB-lite"/>
    </source>
</evidence>
<dbReference type="Proteomes" id="UP000825051">
    <property type="component" value="Chromosome"/>
</dbReference>
<dbReference type="GO" id="GO:0006508">
    <property type="term" value="P:proteolysis"/>
    <property type="evidence" value="ECO:0007669"/>
    <property type="project" value="InterPro"/>
</dbReference>
<dbReference type="SUPFAM" id="SSF69304">
    <property type="entry name" value="Tricorn protease N-terminal domain"/>
    <property type="match status" value="1"/>
</dbReference>
<dbReference type="KEGG" id="ole:K0B96_14320"/>
<dbReference type="Gene3D" id="3.40.50.1820">
    <property type="entry name" value="alpha/beta hydrolase"/>
    <property type="match status" value="1"/>
</dbReference>
<dbReference type="EMBL" id="CP080507">
    <property type="protein sequence ID" value="QYM78460.1"/>
    <property type="molecule type" value="Genomic_DNA"/>
</dbReference>
<gene>
    <name evidence="5" type="ORF">K0B96_14320</name>
</gene>
<keyword evidence="6" id="KW-1185">Reference proteome</keyword>
<feature type="signal peptide" evidence="3">
    <location>
        <begin position="1"/>
        <end position="25"/>
    </location>
</feature>
<keyword evidence="1" id="KW-0378">Hydrolase</keyword>
<dbReference type="Gene3D" id="2.120.10.30">
    <property type="entry name" value="TolB, C-terminal domain"/>
    <property type="match status" value="2"/>
</dbReference>
<dbReference type="PANTHER" id="PTHR42776">
    <property type="entry name" value="SERINE PEPTIDASE S9 FAMILY MEMBER"/>
    <property type="match status" value="1"/>
</dbReference>
<evidence type="ECO:0000313" key="6">
    <source>
        <dbReference type="Proteomes" id="UP000825051"/>
    </source>
</evidence>
<feature type="region of interest" description="Disordered" evidence="2">
    <location>
        <begin position="185"/>
        <end position="217"/>
    </location>
</feature>
<organism evidence="5 6">
    <name type="scientific">Horticoccus luteus</name>
    <dbReference type="NCBI Taxonomy" id="2862869"/>
    <lineage>
        <taxon>Bacteria</taxon>
        <taxon>Pseudomonadati</taxon>
        <taxon>Verrucomicrobiota</taxon>
        <taxon>Opitutia</taxon>
        <taxon>Opitutales</taxon>
        <taxon>Opitutaceae</taxon>
        <taxon>Horticoccus</taxon>
    </lineage>
</organism>
<dbReference type="InterPro" id="IPR011042">
    <property type="entry name" value="6-blade_b-propeller_TolB-like"/>
</dbReference>
<reference evidence="5" key="1">
    <citation type="submission" date="2021-08" db="EMBL/GenBank/DDBJ databases">
        <title>Genome of a novel bacterium of the phylum Verrucomicrobia, Oleiharenicola sp. KSB-15.</title>
        <authorList>
            <person name="Chung J.-H."/>
            <person name="Ahn J.-H."/>
            <person name="Yoon Y."/>
            <person name="Kim D.-Y."/>
            <person name="An S.-H."/>
            <person name="Park I."/>
            <person name="Yeon J."/>
        </authorList>
    </citation>
    <scope>NUCLEOTIDE SEQUENCE</scope>
    <source>
        <strain evidence="5">KSB-15</strain>
    </source>
</reference>
<evidence type="ECO:0000256" key="3">
    <source>
        <dbReference type="SAM" id="SignalP"/>
    </source>
</evidence>
<dbReference type="InterPro" id="IPR029058">
    <property type="entry name" value="AB_hydrolase_fold"/>
</dbReference>
<keyword evidence="3" id="KW-0732">Signal</keyword>
<name>A0A8F9XGP7_9BACT</name>
<dbReference type="Pfam" id="PF00326">
    <property type="entry name" value="Peptidase_S9"/>
    <property type="match status" value="1"/>
</dbReference>
<dbReference type="PANTHER" id="PTHR42776:SF27">
    <property type="entry name" value="DIPEPTIDYL PEPTIDASE FAMILY MEMBER 6"/>
    <property type="match status" value="1"/>
</dbReference>
<proteinExistence type="predicted"/>
<feature type="chain" id="PRO_5034721905" evidence="3">
    <location>
        <begin position="26"/>
        <end position="996"/>
    </location>
</feature>
<feature type="compositionally biased region" description="Polar residues" evidence="2">
    <location>
        <begin position="193"/>
        <end position="210"/>
    </location>
</feature>
<dbReference type="GO" id="GO:0004252">
    <property type="term" value="F:serine-type endopeptidase activity"/>
    <property type="evidence" value="ECO:0007669"/>
    <property type="project" value="TreeGrafter"/>
</dbReference>
<accession>A0A8F9XGP7</accession>
<dbReference type="SUPFAM" id="SSF53474">
    <property type="entry name" value="alpha/beta-Hydrolases"/>
    <property type="match status" value="1"/>
</dbReference>
<protein>
    <submittedName>
        <fullName evidence="5">Prolyl oligopeptidase family serine peptidase</fullName>
    </submittedName>
</protein>